<protein>
    <submittedName>
        <fullName evidence="1">Uncharacterized protein</fullName>
    </submittedName>
</protein>
<evidence type="ECO:0000313" key="2">
    <source>
        <dbReference type="Proteomes" id="UP000681526"/>
    </source>
</evidence>
<gene>
    <name evidence="1" type="primary">txxe 3602</name>
    <name evidence="1" type="ORF">TXXE_18940</name>
</gene>
<dbReference type="SUPFAM" id="SSF55331">
    <property type="entry name" value="Tautomerase/MIF"/>
    <property type="match status" value="1"/>
</dbReference>
<dbReference type="RefSeq" id="WP_213486754.1">
    <property type="nucleotide sequence ID" value="NZ_CAJRAY010000097.1"/>
</dbReference>
<sequence>MPKIRIDILFPPGKTDNYTSIEMLMFPGRSREAKRRICELITKNLKSAWGLMNRTS</sequence>
<keyword evidence="2" id="KW-1185">Reference proteome</keyword>
<organism evidence="1 2">
    <name type="scientific">Thermobacillus xylanilyticus</name>
    <dbReference type="NCBI Taxonomy" id="76633"/>
    <lineage>
        <taxon>Bacteria</taxon>
        <taxon>Bacillati</taxon>
        <taxon>Bacillota</taxon>
        <taxon>Bacilli</taxon>
        <taxon>Bacillales</taxon>
        <taxon>Paenibacillaceae</taxon>
        <taxon>Thermobacillus</taxon>
    </lineage>
</organism>
<comment type="caution">
    <text evidence="1">The sequence shown here is derived from an EMBL/GenBank/DDBJ whole genome shotgun (WGS) entry which is preliminary data.</text>
</comment>
<name>A0ABN7SA54_THEXY</name>
<proteinExistence type="predicted"/>
<dbReference type="Gene3D" id="3.30.429.10">
    <property type="entry name" value="Macrophage Migration Inhibitory Factor"/>
    <property type="match status" value="1"/>
</dbReference>
<dbReference type="Proteomes" id="UP000681526">
    <property type="component" value="Unassembled WGS sequence"/>
</dbReference>
<dbReference type="EMBL" id="CAJRAY010000097">
    <property type="protein sequence ID" value="CAG5092860.1"/>
    <property type="molecule type" value="Genomic_DNA"/>
</dbReference>
<evidence type="ECO:0000313" key="1">
    <source>
        <dbReference type="EMBL" id="CAG5092860.1"/>
    </source>
</evidence>
<reference evidence="1 2" key="1">
    <citation type="submission" date="2021-04" db="EMBL/GenBank/DDBJ databases">
        <authorList>
            <person name="Rakotoarivonina H."/>
        </authorList>
    </citation>
    <scope>NUCLEOTIDE SEQUENCE [LARGE SCALE GENOMIC DNA]</scope>
    <source>
        <strain evidence="1 2">XE</strain>
    </source>
</reference>
<accession>A0ABN7SA54</accession>
<dbReference type="InterPro" id="IPR014347">
    <property type="entry name" value="Tautomerase/MIF_sf"/>
</dbReference>